<organism evidence="1 2">
    <name type="scientific">Aquarana catesbeiana</name>
    <name type="common">American bullfrog</name>
    <name type="synonym">Rana catesbeiana</name>
    <dbReference type="NCBI Taxonomy" id="8400"/>
    <lineage>
        <taxon>Eukaryota</taxon>
        <taxon>Metazoa</taxon>
        <taxon>Chordata</taxon>
        <taxon>Craniata</taxon>
        <taxon>Vertebrata</taxon>
        <taxon>Euteleostomi</taxon>
        <taxon>Amphibia</taxon>
        <taxon>Batrachia</taxon>
        <taxon>Anura</taxon>
        <taxon>Neobatrachia</taxon>
        <taxon>Ranoidea</taxon>
        <taxon>Ranidae</taxon>
        <taxon>Aquarana</taxon>
    </lineage>
</organism>
<evidence type="ECO:0000313" key="2">
    <source>
        <dbReference type="Proteomes" id="UP000228934"/>
    </source>
</evidence>
<name>A0A2G9Q9C3_AQUCT</name>
<reference evidence="2" key="1">
    <citation type="journal article" date="2017" name="Nat. Commun.">
        <title>The North American bullfrog draft genome provides insight into hormonal regulation of long noncoding RNA.</title>
        <authorList>
            <person name="Hammond S.A."/>
            <person name="Warren R.L."/>
            <person name="Vandervalk B.P."/>
            <person name="Kucuk E."/>
            <person name="Khan H."/>
            <person name="Gibb E.A."/>
            <person name="Pandoh P."/>
            <person name="Kirk H."/>
            <person name="Zhao Y."/>
            <person name="Jones M."/>
            <person name="Mungall A.J."/>
            <person name="Coope R."/>
            <person name="Pleasance S."/>
            <person name="Moore R.A."/>
            <person name="Holt R.A."/>
            <person name="Round J.M."/>
            <person name="Ohora S."/>
            <person name="Walle B.V."/>
            <person name="Veldhoen N."/>
            <person name="Helbing C.C."/>
            <person name="Birol I."/>
        </authorList>
    </citation>
    <scope>NUCLEOTIDE SEQUENCE [LARGE SCALE GENOMIC DNA]</scope>
</reference>
<sequence>HCAKRSHCAHQLLPLCQTQPLCPSIVATVPNAATVPINCRHCAKRSHCAHQLSPLCQQTLPLCHEMQPLCPSIVTTVPNVATVPPCLLSARQPNSQAVFSCCPQPCSRCLQVEDNTAIYDVLCHEHHTAMFGIRVPCSSFITCWPCQ</sequence>
<gene>
    <name evidence="1" type="ORF">AB205_0183050</name>
</gene>
<dbReference type="EMBL" id="KZ060502">
    <property type="protein sequence ID" value="PIO12207.1"/>
    <property type="molecule type" value="Genomic_DNA"/>
</dbReference>
<keyword evidence="2" id="KW-1185">Reference proteome</keyword>
<proteinExistence type="predicted"/>
<accession>A0A2G9Q9C3</accession>
<dbReference type="Proteomes" id="UP000228934">
    <property type="component" value="Unassembled WGS sequence"/>
</dbReference>
<dbReference type="AlphaFoldDB" id="A0A2G9Q9C3"/>
<evidence type="ECO:0000313" key="1">
    <source>
        <dbReference type="EMBL" id="PIO12207.1"/>
    </source>
</evidence>
<protein>
    <submittedName>
        <fullName evidence="1">Uncharacterized protein</fullName>
    </submittedName>
</protein>
<feature type="non-terminal residue" evidence="1">
    <location>
        <position position="1"/>
    </location>
</feature>